<organism evidence="1">
    <name type="scientific">Astrosyne radiata</name>
    <dbReference type="NCBI Taxonomy" id="1158023"/>
    <lineage>
        <taxon>Eukaryota</taxon>
        <taxon>Sar</taxon>
        <taxon>Stramenopiles</taxon>
        <taxon>Ochrophyta</taxon>
        <taxon>Bacillariophyta</taxon>
        <taxon>Fragilariophyceae</taxon>
        <taxon>Fragilariophycidae</taxon>
        <taxon>Cyclophorales</taxon>
        <taxon>Cyclophoraceae</taxon>
        <taxon>Astrosyne</taxon>
    </lineage>
</organism>
<keyword evidence="1" id="KW-0150">Chloroplast</keyword>
<evidence type="ECO:0000313" key="1">
    <source>
        <dbReference type="EMBL" id="AWT40307.1"/>
    </source>
</evidence>
<geneLocation type="chloroplast" evidence="1"/>
<dbReference type="GeneID" id="36960230"/>
<dbReference type="EMBL" id="MG755807">
    <property type="protein sequence ID" value="AWT40307.1"/>
    <property type="molecule type" value="Genomic_DNA"/>
</dbReference>
<dbReference type="RefSeq" id="YP_009497594.1">
    <property type="nucleotide sequence ID" value="NC_038008.1"/>
</dbReference>
<gene>
    <name evidence="1" type="primary">ycf3</name>
</gene>
<proteinExistence type="predicted"/>
<accession>A0A2U9NT50</accession>
<protein>
    <submittedName>
        <fullName evidence="1">Photosystem I assembly protein ycf3</fullName>
    </submittedName>
</protein>
<keyword evidence="1" id="KW-0934">Plastid</keyword>
<sequence length="205" mass="24461">MYIPLIALKKQIFLSIFQRLFDSYIRILPFISKKEKLAYFLYSKGLNFSKYITFLDLNQKKIKNIALQYFIRALCISESPTEQILYLSMISKLWNQQKNPKDSIRFYIHTLYLNINSSDIAYEIGKLWHIEGQKVENKELHYKAESKSEIFPSMNSKQLYYNAAKFYYIAVDINSGDYPQANKWLSINFRRDKMIELFGTKVPYF</sequence>
<reference evidence="1" key="1">
    <citation type="journal article" date="2018" name="Adv. Bot. Res.">
        <title>Evolution of the Plastid Genomes in Diatoms.</title>
        <authorList>
            <person name="Yu M."/>
            <person name="Ashworth M.P."/>
            <person name="Hajrah N.H."/>
            <person name="Khiyami M.A."/>
            <person name="Sabir M.J."/>
            <person name="Alhebshi A.M."/>
            <person name="Al-Malki A.L."/>
            <person name="Sabir J.S.M."/>
            <person name="Theriot E.C."/>
            <person name="Jansen R.K."/>
        </authorList>
    </citation>
    <scope>NUCLEOTIDE SEQUENCE</scope>
</reference>
<dbReference type="AlphaFoldDB" id="A0A2U9NT50"/>
<name>A0A2U9NT50_9STRA</name>